<reference evidence="1 2" key="1">
    <citation type="submission" date="2018-12" db="EMBL/GenBank/DDBJ databases">
        <title>Draft Genome Sequence of Chryseobacterium arthrosphaerae strain ED882-96 Isolated from the Blood of a Patient with Liver Cirrhosis in Taiwan.</title>
        <authorList>
            <person name="Lin J.-N."/>
            <person name="Lai C.-H."/>
            <person name="Yang C.-H."/>
            <person name="Huang Y.-H."/>
        </authorList>
    </citation>
    <scope>NUCLEOTIDE SEQUENCE [LARGE SCALE GENOMIC DNA]</scope>
    <source>
        <strain evidence="1 2">ED882-96</strain>
    </source>
</reference>
<name>A0A3S0N585_9FLAO</name>
<evidence type="ECO:0008006" key="3">
    <source>
        <dbReference type="Google" id="ProtNLM"/>
    </source>
</evidence>
<dbReference type="AlphaFoldDB" id="A0A3S0N585"/>
<comment type="caution">
    <text evidence="1">The sequence shown here is derived from an EMBL/GenBank/DDBJ whole genome shotgun (WGS) entry which is preliminary data.</text>
</comment>
<dbReference type="Gene3D" id="2.60.40.10">
    <property type="entry name" value="Immunoglobulins"/>
    <property type="match status" value="1"/>
</dbReference>
<evidence type="ECO:0000313" key="2">
    <source>
        <dbReference type="Proteomes" id="UP000276953"/>
    </source>
</evidence>
<sequence length="99" mass="10780">MVNASYSGRPLPSLLMVTCRSANGCTSSAKHYFNYCTPIYDYVNNQAVVNFKVTNTGAGQITAYQWNFGDGHTSNAVPDANGMVAHLFSITPNEILHTM</sequence>
<dbReference type="InterPro" id="IPR013783">
    <property type="entry name" value="Ig-like_fold"/>
</dbReference>
<accession>A0A3S0N585</accession>
<proteinExistence type="predicted"/>
<organism evidence="1 2">
    <name type="scientific">Chryseobacterium arthrosphaerae</name>
    <dbReference type="NCBI Taxonomy" id="651561"/>
    <lineage>
        <taxon>Bacteria</taxon>
        <taxon>Pseudomonadati</taxon>
        <taxon>Bacteroidota</taxon>
        <taxon>Flavobacteriia</taxon>
        <taxon>Flavobacteriales</taxon>
        <taxon>Weeksellaceae</taxon>
        <taxon>Chryseobacterium group</taxon>
        <taxon>Chryseobacterium</taxon>
    </lineage>
</organism>
<gene>
    <name evidence="1" type="ORF">EJ377_01875</name>
</gene>
<dbReference type="EMBL" id="RYFC01000001">
    <property type="protein sequence ID" value="RTZ49426.1"/>
    <property type="molecule type" value="Genomic_DNA"/>
</dbReference>
<dbReference type="Proteomes" id="UP000276953">
    <property type="component" value="Unassembled WGS sequence"/>
</dbReference>
<dbReference type="SUPFAM" id="SSF49299">
    <property type="entry name" value="PKD domain"/>
    <property type="match status" value="1"/>
</dbReference>
<dbReference type="InterPro" id="IPR035986">
    <property type="entry name" value="PKD_dom_sf"/>
</dbReference>
<evidence type="ECO:0000313" key="1">
    <source>
        <dbReference type="EMBL" id="RTZ49426.1"/>
    </source>
</evidence>
<protein>
    <recommendedName>
        <fullName evidence="3">PKD domain-containing protein</fullName>
    </recommendedName>
</protein>